<dbReference type="Proteomes" id="UP000326396">
    <property type="component" value="Linkage Group LG8"/>
</dbReference>
<reference evidence="1 2" key="1">
    <citation type="submission" date="2019-05" db="EMBL/GenBank/DDBJ databases">
        <title>Mikania micrantha, genome provides insights into the molecular mechanism of rapid growth.</title>
        <authorList>
            <person name="Liu B."/>
        </authorList>
    </citation>
    <scope>NUCLEOTIDE SEQUENCE [LARGE SCALE GENOMIC DNA]</scope>
    <source>
        <strain evidence="1">NLD-2019</strain>
        <tissue evidence="1">Leaf</tissue>
    </source>
</reference>
<evidence type="ECO:0000313" key="1">
    <source>
        <dbReference type="EMBL" id="KAD2803919.1"/>
    </source>
</evidence>
<keyword evidence="2" id="KW-1185">Reference proteome</keyword>
<organism evidence="1 2">
    <name type="scientific">Mikania micrantha</name>
    <name type="common">bitter vine</name>
    <dbReference type="NCBI Taxonomy" id="192012"/>
    <lineage>
        <taxon>Eukaryota</taxon>
        <taxon>Viridiplantae</taxon>
        <taxon>Streptophyta</taxon>
        <taxon>Embryophyta</taxon>
        <taxon>Tracheophyta</taxon>
        <taxon>Spermatophyta</taxon>
        <taxon>Magnoliopsida</taxon>
        <taxon>eudicotyledons</taxon>
        <taxon>Gunneridae</taxon>
        <taxon>Pentapetalae</taxon>
        <taxon>asterids</taxon>
        <taxon>campanulids</taxon>
        <taxon>Asterales</taxon>
        <taxon>Asteraceae</taxon>
        <taxon>Asteroideae</taxon>
        <taxon>Heliantheae alliance</taxon>
        <taxon>Eupatorieae</taxon>
        <taxon>Mikania</taxon>
    </lineage>
</organism>
<protein>
    <submittedName>
        <fullName evidence="1">Uncharacterized protein</fullName>
    </submittedName>
</protein>
<dbReference type="EMBL" id="SZYD01000018">
    <property type="protein sequence ID" value="KAD2803919.1"/>
    <property type="molecule type" value="Genomic_DNA"/>
</dbReference>
<evidence type="ECO:0000313" key="2">
    <source>
        <dbReference type="Proteomes" id="UP000326396"/>
    </source>
</evidence>
<gene>
    <name evidence="1" type="ORF">E3N88_37296</name>
</gene>
<accession>A0A5N6LQT0</accession>
<sequence>MMAIEGGERSEMDIVHHKPSPGNHTYSTPFFLLRSFSCPFFLPDPVAPHASVTEILIHVMLLHLPPKVLDIWYE</sequence>
<name>A0A5N6LQT0_9ASTR</name>
<proteinExistence type="predicted"/>
<dbReference type="AlphaFoldDB" id="A0A5N6LQT0"/>
<comment type="caution">
    <text evidence="1">The sequence shown here is derived from an EMBL/GenBank/DDBJ whole genome shotgun (WGS) entry which is preliminary data.</text>
</comment>